<name>A0A0E0C2Q6_9ORYZ</name>
<reference evidence="2" key="1">
    <citation type="submission" date="2015-04" db="UniProtKB">
        <authorList>
            <consortium name="EnsemblPlants"/>
        </authorList>
    </citation>
    <scope>IDENTIFICATION</scope>
</reference>
<keyword evidence="3" id="KW-1185">Reference proteome</keyword>
<feature type="region of interest" description="Disordered" evidence="1">
    <location>
        <begin position="143"/>
        <end position="165"/>
    </location>
</feature>
<reference evidence="2" key="2">
    <citation type="submission" date="2018-05" db="EMBL/GenBank/DDBJ databases">
        <title>OmerRS3 (Oryza meridionalis Reference Sequence Version 3).</title>
        <authorList>
            <person name="Zhang J."/>
            <person name="Kudrna D."/>
            <person name="Lee S."/>
            <person name="Talag J."/>
            <person name="Welchert J."/>
            <person name="Wing R.A."/>
        </authorList>
    </citation>
    <scope>NUCLEOTIDE SEQUENCE [LARGE SCALE GENOMIC DNA]</scope>
    <source>
        <strain evidence="2">cv. OR44</strain>
    </source>
</reference>
<evidence type="ECO:0000256" key="1">
    <source>
        <dbReference type="SAM" id="MobiDB-lite"/>
    </source>
</evidence>
<organism evidence="2">
    <name type="scientific">Oryza meridionalis</name>
    <dbReference type="NCBI Taxonomy" id="40149"/>
    <lineage>
        <taxon>Eukaryota</taxon>
        <taxon>Viridiplantae</taxon>
        <taxon>Streptophyta</taxon>
        <taxon>Embryophyta</taxon>
        <taxon>Tracheophyta</taxon>
        <taxon>Spermatophyta</taxon>
        <taxon>Magnoliopsida</taxon>
        <taxon>Liliopsida</taxon>
        <taxon>Poales</taxon>
        <taxon>Poaceae</taxon>
        <taxon>BOP clade</taxon>
        <taxon>Oryzoideae</taxon>
        <taxon>Oryzeae</taxon>
        <taxon>Oryzinae</taxon>
        <taxon>Oryza</taxon>
    </lineage>
</organism>
<accession>A0A0E0C2Q6</accession>
<proteinExistence type="predicted"/>
<feature type="compositionally biased region" description="Low complexity" evidence="1">
    <location>
        <begin position="150"/>
        <end position="163"/>
    </location>
</feature>
<sequence length="205" mass="22834">MTSREWMYSGWTCGKAPTNEWIDNTTRFLNRAFSMQEVVKDDCEGFGEYDRMDNMLLDLAGAQPPESSEEPAHYAKAFYREANKHALILMMLPKTEEVPSNSQRHNNIWYNMFSVWFFISFIHRLALWSHSQIIEMGTSSSHVVSQPFEDNGNNNNDGCNTASGNGGNNNGDNNCNGNNTSSLNANYGSNIGGNNNSSGCNTSTS</sequence>
<dbReference type="Gramene" id="OMERI01G16190.1">
    <property type="protein sequence ID" value="OMERI01G16190.1"/>
    <property type="gene ID" value="OMERI01G16190"/>
</dbReference>
<protein>
    <submittedName>
        <fullName evidence="2">Uncharacterized protein</fullName>
    </submittedName>
</protein>
<dbReference type="HOGENOM" id="CLU_1339390_0_0_1"/>
<dbReference type="Proteomes" id="UP000008021">
    <property type="component" value="Chromosome 1"/>
</dbReference>
<evidence type="ECO:0000313" key="3">
    <source>
        <dbReference type="Proteomes" id="UP000008021"/>
    </source>
</evidence>
<evidence type="ECO:0000313" key="2">
    <source>
        <dbReference type="EnsemblPlants" id="OMERI01G16190.1"/>
    </source>
</evidence>
<dbReference type="AlphaFoldDB" id="A0A0E0C2Q6"/>
<dbReference type="EnsemblPlants" id="OMERI01G16190.1">
    <property type="protein sequence ID" value="OMERI01G16190.1"/>
    <property type="gene ID" value="OMERI01G16190"/>
</dbReference>